<organism evidence="4 5">
    <name type="scientific">Tanacetum coccineum</name>
    <dbReference type="NCBI Taxonomy" id="301880"/>
    <lineage>
        <taxon>Eukaryota</taxon>
        <taxon>Viridiplantae</taxon>
        <taxon>Streptophyta</taxon>
        <taxon>Embryophyta</taxon>
        <taxon>Tracheophyta</taxon>
        <taxon>Spermatophyta</taxon>
        <taxon>Magnoliopsida</taxon>
        <taxon>eudicotyledons</taxon>
        <taxon>Gunneridae</taxon>
        <taxon>Pentapetalae</taxon>
        <taxon>asterids</taxon>
        <taxon>campanulids</taxon>
        <taxon>Asterales</taxon>
        <taxon>Asteraceae</taxon>
        <taxon>Asteroideae</taxon>
        <taxon>Anthemideae</taxon>
        <taxon>Anthemidinae</taxon>
        <taxon>Tanacetum</taxon>
    </lineage>
</organism>
<protein>
    <submittedName>
        <fullName evidence="4">Glutathione S-transferase T3-like protein</fullName>
    </submittedName>
</protein>
<keyword evidence="1" id="KW-0175">Coiled coil</keyword>
<feature type="domain" description="No apical meristem-associated C-terminal" evidence="3">
    <location>
        <begin position="178"/>
        <end position="292"/>
    </location>
</feature>
<name>A0ABQ4XCL1_9ASTR</name>
<evidence type="ECO:0000256" key="1">
    <source>
        <dbReference type="SAM" id="Coils"/>
    </source>
</evidence>
<feature type="compositionally biased region" description="Low complexity" evidence="2">
    <location>
        <begin position="24"/>
        <end position="35"/>
    </location>
</feature>
<feature type="region of interest" description="Disordered" evidence="2">
    <location>
        <begin position="1"/>
        <end position="54"/>
    </location>
</feature>
<gene>
    <name evidence="4" type="ORF">Tco_0677579</name>
</gene>
<feature type="compositionally biased region" description="Polar residues" evidence="2">
    <location>
        <begin position="216"/>
        <end position="234"/>
    </location>
</feature>
<dbReference type="InterPro" id="IPR029466">
    <property type="entry name" value="NAM-associated_C"/>
</dbReference>
<reference evidence="4" key="2">
    <citation type="submission" date="2022-01" db="EMBL/GenBank/DDBJ databases">
        <authorList>
            <person name="Yamashiro T."/>
            <person name="Shiraishi A."/>
            <person name="Satake H."/>
            <person name="Nakayama K."/>
        </authorList>
    </citation>
    <scope>NUCLEOTIDE SEQUENCE</scope>
</reference>
<dbReference type="PANTHER" id="PTHR45023">
    <property type="match status" value="1"/>
</dbReference>
<feature type="coiled-coil region" evidence="1">
    <location>
        <begin position="263"/>
        <end position="290"/>
    </location>
</feature>
<feature type="region of interest" description="Disordered" evidence="2">
    <location>
        <begin position="207"/>
        <end position="260"/>
    </location>
</feature>
<evidence type="ECO:0000313" key="4">
    <source>
        <dbReference type="EMBL" id="GJS63015.1"/>
    </source>
</evidence>
<evidence type="ECO:0000259" key="3">
    <source>
        <dbReference type="Pfam" id="PF14303"/>
    </source>
</evidence>
<dbReference type="EMBL" id="BQNB010009401">
    <property type="protein sequence ID" value="GJS63015.1"/>
    <property type="molecule type" value="Genomic_DNA"/>
</dbReference>
<feature type="compositionally biased region" description="Polar residues" evidence="2">
    <location>
        <begin position="36"/>
        <end position="50"/>
    </location>
</feature>
<sequence length="325" mass="37471">MAPAPKQYGFHDYGSHPNAFQDYSSQPSSFPFSHQDYVSQTQIGGSSSQPRTDRVHSPINAFSLEELYTPDISDSLQENNDFWQAPNPYEVPVEQVATSPTKKKATRNRQKHMIQSDDAPLQTPWTTKKEIVLAKGWLAVSKNSKHGNSRKQGPESGAGDADYVQRVMIHYEIDTGLPFKLRRCWEILKDHPKWKEIAIPNFNTVSKGGSKRHKSTGSSSFNIESGEASINLNTNVDDNDEDEVQKIQRPDGQEQSESCWEKEREKKERLAFLEIKRREVECRERELEQQDMRFYLQSYDHLVGDQRKAMDEVRVEIKAKYNLQY</sequence>
<accession>A0ABQ4XCL1</accession>
<feature type="compositionally biased region" description="Basic residues" evidence="2">
    <location>
        <begin position="101"/>
        <end position="112"/>
    </location>
</feature>
<feature type="region of interest" description="Disordered" evidence="2">
    <location>
        <begin position="94"/>
        <end position="114"/>
    </location>
</feature>
<keyword evidence="5" id="KW-1185">Reference proteome</keyword>
<comment type="caution">
    <text evidence="4">The sequence shown here is derived from an EMBL/GenBank/DDBJ whole genome shotgun (WGS) entry which is preliminary data.</text>
</comment>
<evidence type="ECO:0000256" key="2">
    <source>
        <dbReference type="SAM" id="MobiDB-lite"/>
    </source>
</evidence>
<reference evidence="4" key="1">
    <citation type="journal article" date="2022" name="Int. J. Mol. Sci.">
        <title>Draft Genome of Tanacetum Coccineum: Genomic Comparison of Closely Related Tanacetum-Family Plants.</title>
        <authorList>
            <person name="Yamashiro T."/>
            <person name="Shiraishi A."/>
            <person name="Nakayama K."/>
            <person name="Satake H."/>
        </authorList>
    </citation>
    <scope>NUCLEOTIDE SEQUENCE</scope>
</reference>
<proteinExistence type="predicted"/>
<dbReference type="PANTHER" id="PTHR45023:SF4">
    <property type="entry name" value="GLYCINE-RICH PROTEIN-RELATED"/>
    <property type="match status" value="1"/>
</dbReference>
<evidence type="ECO:0000313" key="5">
    <source>
        <dbReference type="Proteomes" id="UP001151760"/>
    </source>
</evidence>
<dbReference type="Proteomes" id="UP001151760">
    <property type="component" value="Unassembled WGS sequence"/>
</dbReference>
<dbReference type="Pfam" id="PF14303">
    <property type="entry name" value="NAM-associated"/>
    <property type="match status" value="1"/>
</dbReference>